<proteinExistence type="predicted"/>
<name>A0A346XX53_9ACTN</name>
<sequence length="54" mass="5839">MPWPRTASGPHCPNATGHEPYRPTDGTGEQAHGQFGDNIRQPFPRPSPTGRTTA</sequence>
<dbReference type="KEGG" id="euz:DVS28_a2117"/>
<organism evidence="2 3">
    <name type="scientific">Euzebya pacifica</name>
    <dbReference type="NCBI Taxonomy" id="1608957"/>
    <lineage>
        <taxon>Bacteria</taxon>
        <taxon>Bacillati</taxon>
        <taxon>Actinomycetota</taxon>
        <taxon>Nitriliruptoria</taxon>
        <taxon>Euzebyales</taxon>
    </lineage>
</organism>
<evidence type="ECO:0000256" key="1">
    <source>
        <dbReference type="SAM" id="MobiDB-lite"/>
    </source>
</evidence>
<protein>
    <submittedName>
        <fullName evidence="2">Uncharacterized protein</fullName>
    </submittedName>
</protein>
<accession>A0A346XX53</accession>
<evidence type="ECO:0000313" key="2">
    <source>
        <dbReference type="EMBL" id="AXV06800.1"/>
    </source>
</evidence>
<evidence type="ECO:0000313" key="3">
    <source>
        <dbReference type="Proteomes" id="UP000264006"/>
    </source>
</evidence>
<dbReference type="AlphaFoldDB" id="A0A346XX53"/>
<dbReference type="EMBL" id="CP031165">
    <property type="protein sequence ID" value="AXV06800.1"/>
    <property type="molecule type" value="Genomic_DNA"/>
</dbReference>
<gene>
    <name evidence="2" type="ORF">DVS28_a2117</name>
</gene>
<dbReference type="Proteomes" id="UP000264006">
    <property type="component" value="Chromosome"/>
</dbReference>
<feature type="region of interest" description="Disordered" evidence="1">
    <location>
        <begin position="1"/>
        <end position="54"/>
    </location>
</feature>
<keyword evidence="3" id="KW-1185">Reference proteome</keyword>
<reference evidence="2 3" key="1">
    <citation type="submission" date="2018-09" db="EMBL/GenBank/DDBJ databases">
        <title>Complete genome sequence of Euzebya sp. DY32-46 isolated from seawater of Pacific Ocean.</title>
        <authorList>
            <person name="Xu L."/>
            <person name="Wu Y.-H."/>
            <person name="Xu X.-W."/>
        </authorList>
    </citation>
    <scope>NUCLEOTIDE SEQUENCE [LARGE SCALE GENOMIC DNA]</scope>
    <source>
        <strain evidence="2 3">DY32-46</strain>
    </source>
</reference>